<keyword evidence="4" id="KW-1185">Reference proteome</keyword>
<proteinExistence type="predicted"/>
<evidence type="ECO:0000313" key="4">
    <source>
        <dbReference type="Proteomes" id="UP001383192"/>
    </source>
</evidence>
<dbReference type="Pfam" id="PF26113">
    <property type="entry name" value="GH16_XgeA"/>
    <property type="match status" value="1"/>
</dbReference>
<protein>
    <submittedName>
        <fullName evidence="3">Uncharacterized protein</fullName>
    </submittedName>
</protein>
<keyword evidence="2" id="KW-0732">Signal</keyword>
<comment type="caution">
    <text evidence="3">The sequence shown here is derived from an EMBL/GenBank/DDBJ whole genome shotgun (WGS) entry which is preliminary data.</text>
</comment>
<dbReference type="EMBL" id="JAYKXP010000045">
    <property type="protein sequence ID" value="KAK7037698.1"/>
    <property type="molecule type" value="Genomic_DNA"/>
</dbReference>
<dbReference type="Proteomes" id="UP001383192">
    <property type="component" value="Unassembled WGS sequence"/>
</dbReference>
<name>A0AAW0CF30_9AGAR</name>
<feature type="signal peptide" evidence="2">
    <location>
        <begin position="1"/>
        <end position="16"/>
    </location>
</feature>
<evidence type="ECO:0000256" key="2">
    <source>
        <dbReference type="SAM" id="SignalP"/>
    </source>
</evidence>
<evidence type="ECO:0000256" key="1">
    <source>
        <dbReference type="SAM" id="MobiDB-lite"/>
    </source>
</evidence>
<organism evidence="3 4">
    <name type="scientific">Paramarasmius palmivorus</name>
    <dbReference type="NCBI Taxonomy" id="297713"/>
    <lineage>
        <taxon>Eukaryota</taxon>
        <taxon>Fungi</taxon>
        <taxon>Dikarya</taxon>
        <taxon>Basidiomycota</taxon>
        <taxon>Agaricomycotina</taxon>
        <taxon>Agaricomycetes</taxon>
        <taxon>Agaricomycetidae</taxon>
        <taxon>Agaricales</taxon>
        <taxon>Marasmiineae</taxon>
        <taxon>Marasmiaceae</taxon>
        <taxon>Paramarasmius</taxon>
    </lineage>
</organism>
<feature type="chain" id="PRO_5043833105" evidence="2">
    <location>
        <begin position="17"/>
        <end position="459"/>
    </location>
</feature>
<feature type="compositionally biased region" description="Polar residues" evidence="1">
    <location>
        <begin position="116"/>
        <end position="132"/>
    </location>
</feature>
<feature type="region of interest" description="Disordered" evidence="1">
    <location>
        <begin position="116"/>
        <end position="142"/>
    </location>
</feature>
<evidence type="ECO:0000313" key="3">
    <source>
        <dbReference type="EMBL" id="KAK7037698.1"/>
    </source>
</evidence>
<reference evidence="3 4" key="1">
    <citation type="submission" date="2024-01" db="EMBL/GenBank/DDBJ databases">
        <title>A draft genome for a cacao thread blight-causing isolate of Paramarasmius palmivorus.</title>
        <authorList>
            <person name="Baruah I.K."/>
            <person name="Bukari Y."/>
            <person name="Amoako-Attah I."/>
            <person name="Meinhardt L.W."/>
            <person name="Bailey B.A."/>
            <person name="Cohen S.P."/>
        </authorList>
    </citation>
    <scope>NUCLEOTIDE SEQUENCE [LARGE SCALE GENOMIC DNA]</scope>
    <source>
        <strain evidence="3 4">GH-12</strain>
    </source>
</reference>
<gene>
    <name evidence="3" type="ORF">VNI00_010924</name>
</gene>
<dbReference type="AlphaFoldDB" id="A0AAW0CF30"/>
<accession>A0AAW0CF30</accession>
<dbReference type="Gene3D" id="2.60.120.200">
    <property type="match status" value="1"/>
</dbReference>
<sequence length="459" mass="48689">MNSLYIPLLLARLGLALRVLSYEPLREYAGKDFFSGWDINGSSSSITQHSGTHHDLILVNHSNGHAIIRIDNTTKIDSVHHNSRSVQPSFSLGELDLMGKIQNQFNMAQWQTDYVQQPEPQSPKTLKGSTASDGCGESIAREAGEGDGGVFALQIDVERVLMWSWSRQDIPFSISQTKFREGMNLNLSDWQKPSAIYPAAGHVPMRLALGVTLCGDQAGEPEAYTETCPGPQSGECTPNNSTSAYWEISYIRTFTLTAASRKPELLARSGSDTNTSSIDLLPPSTIFTVMRPPHPSLFNPTTVRATATLDSDDEGTSETDSTSVFHGSFSIFNPVITPTATETKTETSAYATYSIFDPASTSEAGPTAEVASTVVDVTLGGSVRSITLTVGEDGVGVVGATTAVNSVGFGVSGSASSQTDAIPPSGSPASSNAGTLTRFSVNLLVVGFVLSALAVDCCI</sequence>